<dbReference type="AlphaFoldDB" id="A0A135HVE3"/>
<dbReference type="RefSeq" id="WP_068882069.1">
    <property type="nucleotide sequence ID" value="NZ_LNTU01000019.1"/>
</dbReference>
<sequence>MNYRWSTCELTGLMLPGNEDREIAEDPLLRGKVSGDVFCYPLVDSWRKTIWSLLGDVITDDAKLAFKEAPPEFVVSDDLSWLDELIFEVTGELVNIKELTAQRLRQKYRFFRAAHGTRTNDLAPFYNNGLRFLRSDDIEDRARLLFLNGRLQFTNEERLQRAIQEIDARKTTGGREGRLYFCADERNLITRSGCSGHYLVYGSEYLYCLGIGLGSSWEIKRILKEIGRPTMFVCDIPMSQIPDYTLEEFAGLLLEYLFCELVDELQPYALSPGAGSGFSLSTDLSPDHIVGHYHPDTVHDPLSSA</sequence>
<gene>
    <name evidence="1" type="ORF">ATN84_25550</name>
</gene>
<organism evidence="1 2">
    <name type="scientific">Paramesorhizobium deserti</name>
    <dbReference type="NCBI Taxonomy" id="1494590"/>
    <lineage>
        <taxon>Bacteria</taxon>
        <taxon>Pseudomonadati</taxon>
        <taxon>Pseudomonadota</taxon>
        <taxon>Alphaproteobacteria</taxon>
        <taxon>Hyphomicrobiales</taxon>
        <taxon>Phyllobacteriaceae</taxon>
        <taxon>Paramesorhizobium</taxon>
    </lineage>
</organism>
<proteinExistence type="predicted"/>
<dbReference type="OrthoDB" id="8960711at2"/>
<evidence type="ECO:0000313" key="2">
    <source>
        <dbReference type="Proteomes" id="UP000070107"/>
    </source>
</evidence>
<keyword evidence="2" id="KW-1185">Reference proteome</keyword>
<reference evidence="1 2" key="1">
    <citation type="submission" date="2015-11" db="EMBL/GenBank/DDBJ databases">
        <title>Draft genome sequence of Paramesorhizobium deserti A-3-E, a strain highly resistant to diverse beta-lactam antibiotics.</title>
        <authorList>
            <person name="Lv R."/>
            <person name="Yang X."/>
            <person name="Fang N."/>
            <person name="Guo J."/>
            <person name="Luo X."/>
            <person name="Peng F."/>
            <person name="Yang R."/>
            <person name="Cui Y."/>
            <person name="Fang C."/>
            <person name="Song Y."/>
        </authorList>
    </citation>
    <scope>NUCLEOTIDE SEQUENCE [LARGE SCALE GENOMIC DNA]</scope>
    <source>
        <strain evidence="1 2">A-3-E</strain>
    </source>
</reference>
<accession>A0A135HVE3</accession>
<comment type="caution">
    <text evidence="1">The sequence shown here is derived from an EMBL/GenBank/DDBJ whole genome shotgun (WGS) entry which is preliminary data.</text>
</comment>
<protein>
    <submittedName>
        <fullName evidence="1">Uncharacterized protein</fullName>
    </submittedName>
</protein>
<dbReference type="EMBL" id="LNTU01000019">
    <property type="protein sequence ID" value="KXF77134.1"/>
    <property type="molecule type" value="Genomic_DNA"/>
</dbReference>
<dbReference type="Proteomes" id="UP000070107">
    <property type="component" value="Unassembled WGS sequence"/>
</dbReference>
<evidence type="ECO:0000313" key="1">
    <source>
        <dbReference type="EMBL" id="KXF77134.1"/>
    </source>
</evidence>
<name>A0A135HVE3_9HYPH</name>